<keyword evidence="3" id="KW-1185">Reference proteome</keyword>
<accession>A0A1I0W744</accession>
<dbReference type="Proteomes" id="UP000198642">
    <property type="component" value="Unassembled WGS sequence"/>
</dbReference>
<dbReference type="SMART" id="SM00487">
    <property type="entry name" value="DEXDc"/>
    <property type="match status" value="1"/>
</dbReference>
<dbReference type="EMBL" id="FOJW01000002">
    <property type="protein sequence ID" value="SFA83736.1"/>
    <property type="molecule type" value="Genomic_DNA"/>
</dbReference>
<name>A0A1I0W744_9BACI</name>
<protein>
    <recommendedName>
        <fullName evidence="1">Helicase ATP-binding domain-containing protein</fullName>
    </recommendedName>
</protein>
<dbReference type="STRING" id="237679.SAMN04488072_102218"/>
<proteinExistence type="predicted"/>
<evidence type="ECO:0000313" key="3">
    <source>
        <dbReference type="Proteomes" id="UP000198642"/>
    </source>
</evidence>
<organism evidence="2 3">
    <name type="scientific">Lentibacillus halodurans</name>
    <dbReference type="NCBI Taxonomy" id="237679"/>
    <lineage>
        <taxon>Bacteria</taxon>
        <taxon>Bacillati</taxon>
        <taxon>Bacillota</taxon>
        <taxon>Bacilli</taxon>
        <taxon>Bacillales</taxon>
        <taxon>Bacillaceae</taxon>
        <taxon>Lentibacillus</taxon>
    </lineage>
</organism>
<dbReference type="SUPFAM" id="SSF52540">
    <property type="entry name" value="P-loop containing nucleoside triphosphate hydrolases"/>
    <property type="match status" value="2"/>
</dbReference>
<dbReference type="RefSeq" id="WP_090233819.1">
    <property type="nucleotide sequence ID" value="NZ_FOJW01000002.1"/>
</dbReference>
<dbReference type="OrthoDB" id="9814088at2"/>
<sequence>MIDLPNKEKEILSGLKDFQKATVERVHQLFTTEYSRVLVADEVGLGKTMVARGVIAKTARYHRDQNDNLFKVVYVCSNQNIASQNLNKLRIDHRITLDGLSDTRLSMQHLKIFEDEFRQEIQENYIQLIPLTPSTSFKMTQGCGSVRERALIFAILKRHEFFEPYLNEFEIMMIDSAYKSWTPWKDEYDNRVETCDKNADGEYLKTMHLKIDQFFHENPGFQNEFMDVCTIFKEQGDPGKRVEGQTQVIQKLRKMMAEASVDLIDADLVIMDEFQRFPELINAERESETAMLASKFFNNPKTDNSQVKILLLSATPYKPYSTLEEISESGSDEHYKEFMQVTDFLFEKHPEHKQEFKRIWDDFSTSLSEATQDFAMILAKKQAAEDSLYKGIARTERILEEDTSGFNDATVDKVPLQITEDDVASYIEMDRLLQEVGLKDRVPVEYVKSAPFLMSFMDHYKLKEKITHEIKRNPVNARFKNPLLWVDRKVIARYGRLRETNARLTKLKEVALSDGADRLMWIPPSLPYYEFGGCYAGMNSFSKVLVFSGWEMVPRSIATLLSYEAERKTVGELVRRTPKKRRSKAYKYFAEQRFPRPRLTFTIRDTAPANMNHLTLLYPSVTLAKLFDPIDVLNRGLTFEGIKGEIKEKLAKLLAGLAYESNTDETRRDERWYYMAPLLFDLEETIISNWFKQDALLSADGEEEQKKGEDLAGIAKHFEVLREVFHEDSLPVLGGQPDDLLDVLTTMVLGSPAVCALRLMKDADRDIIPHVIQLGKTMIDRFNLQEMTSIVELQYAKGAHWKGVLKYCVDGNLQAMLDEYAHMLLEEGGLNRMEPQKRNKRLMDVMMTALKSHSASLNVDTYQSFQKRVSSDRSDKRDTSIKMRTNFAVGFYDKRNADKSMDRKDNVRLAFNSPFRPFVLATTSIGQEGLDFHYYCRKIMHWNLPANPIDLEQRDGRINRYKCHAIRQNIANRYGGISFDTDVWNEMFSRANEMERDDNTSELVPFWSLPEEKGKGIERIFPVYPLSRDGAKYNRLMKILALYRLSLGQARQEDLLEHLLRNGVKEDQLNELFMNLSPFVKEKSTENIY</sequence>
<dbReference type="InterPro" id="IPR014001">
    <property type="entry name" value="Helicase_ATP-bd"/>
</dbReference>
<dbReference type="AlphaFoldDB" id="A0A1I0W744"/>
<gene>
    <name evidence="2" type="ORF">SAMN04488072_102218</name>
</gene>
<dbReference type="InterPro" id="IPR027417">
    <property type="entry name" value="P-loop_NTPase"/>
</dbReference>
<reference evidence="2 3" key="1">
    <citation type="submission" date="2016-10" db="EMBL/GenBank/DDBJ databases">
        <authorList>
            <person name="de Groot N.N."/>
        </authorList>
    </citation>
    <scope>NUCLEOTIDE SEQUENCE [LARGE SCALE GENOMIC DNA]</scope>
    <source>
        <strain evidence="2 3">CGMCC 1.3702</strain>
    </source>
</reference>
<feature type="domain" description="Helicase ATP-binding" evidence="1">
    <location>
        <begin position="11"/>
        <end position="338"/>
    </location>
</feature>
<dbReference type="Gene3D" id="3.40.50.300">
    <property type="entry name" value="P-loop containing nucleotide triphosphate hydrolases"/>
    <property type="match status" value="2"/>
</dbReference>
<evidence type="ECO:0000313" key="2">
    <source>
        <dbReference type="EMBL" id="SFA83736.1"/>
    </source>
</evidence>
<evidence type="ECO:0000259" key="1">
    <source>
        <dbReference type="SMART" id="SM00487"/>
    </source>
</evidence>